<name>A0A841PEQ9_9HYPH</name>
<keyword evidence="1" id="KW-0408">Iron</keyword>
<dbReference type="InterPro" id="IPR005123">
    <property type="entry name" value="Oxoglu/Fe-dep_dioxygenase_dom"/>
</dbReference>
<dbReference type="EMBL" id="JACHEF010000001">
    <property type="protein sequence ID" value="MBB6408419.1"/>
    <property type="molecule type" value="Genomic_DNA"/>
</dbReference>
<proteinExistence type="inferred from homology"/>
<reference evidence="3 4" key="1">
    <citation type="submission" date="2020-08" db="EMBL/GenBank/DDBJ databases">
        <title>Genomic Encyclopedia of Type Strains, Phase IV (KMG-IV): sequencing the most valuable type-strain genomes for metagenomic binning, comparative biology and taxonomic classification.</title>
        <authorList>
            <person name="Goeker M."/>
        </authorList>
    </citation>
    <scope>NUCLEOTIDE SEQUENCE [LARGE SCALE GENOMIC DNA]</scope>
    <source>
        <strain evidence="3 4">DSM 100039</strain>
    </source>
</reference>
<keyword evidence="1" id="KW-0560">Oxidoreductase</keyword>
<dbReference type="RefSeq" id="WP_246461198.1">
    <property type="nucleotide sequence ID" value="NZ_JACHEF010000001.1"/>
</dbReference>
<dbReference type="Pfam" id="PF23169">
    <property type="entry name" value="HalD"/>
    <property type="match status" value="1"/>
</dbReference>
<dbReference type="SUPFAM" id="SSF51197">
    <property type="entry name" value="Clavaminate synthase-like"/>
    <property type="match status" value="1"/>
</dbReference>
<evidence type="ECO:0000259" key="2">
    <source>
        <dbReference type="PROSITE" id="PS51471"/>
    </source>
</evidence>
<accession>A0A841PEQ9</accession>
<dbReference type="GO" id="GO:0046872">
    <property type="term" value="F:metal ion binding"/>
    <property type="evidence" value="ECO:0007669"/>
    <property type="project" value="UniProtKB-KW"/>
</dbReference>
<dbReference type="AlphaFoldDB" id="A0A841PEQ9"/>
<organism evidence="3 4">
    <name type="scientific">Mesorhizobium sangaii</name>
    <dbReference type="NCBI Taxonomy" id="505389"/>
    <lineage>
        <taxon>Bacteria</taxon>
        <taxon>Pseudomonadati</taxon>
        <taxon>Pseudomonadota</taxon>
        <taxon>Alphaproteobacteria</taxon>
        <taxon>Hyphomicrobiales</taxon>
        <taxon>Phyllobacteriaceae</taxon>
        <taxon>Mesorhizobium</taxon>
    </lineage>
</organism>
<evidence type="ECO:0000256" key="1">
    <source>
        <dbReference type="RuleBase" id="RU003682"/>
    </source>
</evidence>
<keyword evidence="1" id="KW-0479">Metal-binding</keyword>
<keyword evidence="4" id="KW-1185">Reference proteome</keyword>
<evidence type="ECO:0000313" key="4">
    <source>
        <dbReference type="Proteomes" id="UP000556329"/>
    </source>
</evidence>
<comment type="similarity">
    <text evidence="1">Belongs to the iron/ascorbate-dependent oxidoreductase family.</text>
</comment>
<dbReference type="GO" id="GO:0016491">
    <property type="term" value="F:oxidoreductase activity"/>
    <property type="evidence" value="ECO:0007669"/>
    <property type="project" value="UniProtKB-KW"/>
</dbReference>
<feature type="domain" description="Fe2OG dioxygenase" evidence="2">
    <location>
        <begin position="133"/>
        <end position="247"/>
    </location>
</feature>
<evidence type="ECO:0000313" key="3">
    <source>
        <dbReference type="EMBL" id="MBB6408419.1"/>
    </source>
</evidence>
<sequence>MTMTMKDILDLDRYPLDREGSAEWKRLVDQSIAALEADGMFNLEGFLRPGIAEKAVREIQPVMATRSHEHKRMHNIYFKPDIPELAPDHPALRKVETISHTVCADQIPGSVVLAIYEYEPLLRFLAAAMDKASLHVMQDPLARTNVMAYRAGEALNWHFDRSEFTTTLLLQQSQRGGDLEYRTDLRSDDNPNYDGVARLLEGRDPEAKILRMKPGTLNVFCGKNTAHRVTTVEGERERMIAVFSYYEKPGVMFSAGERVGFYGRAA</sequence>
<dbReference type="PROSITE" id="PS51471">
    <property type="entry name" value="FE2OG_OXY"/>
    <property type="match status" value="1"/>
</dbReference>
<comment type="caution">
    <text evidence="3">The sequence shown here is derived from an EMBL/GenBank/DDBJ whole genome shotgun (WGS) entry which is preliminary data.</text>
</comment>
<dbReference type="InterPro" id="IPR056470">
    <property type="entry name" value="BesD/HalB-like"/>
</dbReference>
<dbReference type="Proteomes" id="UP000556329">
    <property type="component" value="Unassembled WGS sequence"/>
</dbReference>
<gene>
    <name evidence="3" type="ORF">HNQ71_001063</name>
</gene>
<dbReference type="Gene3D" id="2.60.120.620">
    <property type="entry name" value="q2cbj1_9rhob like domain"/>
    <property type="match status" value="1"/>
</dbReference>
<protein>
    <recommendedName>
        <fullName evidence="2">Fe2OG dioxygenase domain-containing protein</fullName>
    </recommendedName>
</protein>